<dbReference type="Proteomes" id="UP000630142">
    <property type="component" value="Unassembled WGS sequence"/>
</dbReference>
<dbReference type="Pfam" id="PF17820">
    <property type="entry name" value="PDZ_6"/>
    <property type="match status" value="1"/>
</dbReference>
<dbReference type="InterPro" id="IPR036034">
    <property type="entry name" value="PDZ_sf"/>
</dbReference>
<evidence type="ECO:0000256" key="8">
    <source>
        <dbReference type="ARBA" id="ARBA00022825"/>
    </source>
</evidence>
<comment type="subcellular location">
    <subcellularLocation>
        <location evidence="1">Periplasm</location>
    </subcellularLocation>
</comment>
<evidence type="ECO:0000313" key="15">
    <source>
        <dbReference type="Proteomes" id="UP000630142"/>
    </source>
</evidence>
<evidence type="ECO:0000313" key="14">
    <source>
        <dbReference type="EMBL" id="GHD08335.1"/>
    </source>
</evidence>
<evidence type="ECO:0000256" key="2">
    <source>
        <dbReference type="ARBA" id="ARBA00010541"/>
    </source>
</evidence>
<feature type="chain" id="PRO_5039387985" evidence="12">
    <location>
        <begin position="27"/>
        <end position="500"/>
    </location>
</feature>
<keyword evidence="5" id="KW-0677">Repeat</keyword>
<dbReference type="GO" id="GO:0042597">
    <property type="term" value="C:periplasmic space"/>
    <property type="evidence" value="ECO:0007669"/>
    <property type="project" value="UniProtKB-SubCell"/>
</dbReference>
<feature type="active site" description="Charge relay system" evidence="9">
    <location>
        <position position="172"/>
    </location>
</feature>
<feature type="region of interest" description="Disordered" evidence="11">
    <location>
        <begin position="44"/>
        <end position="65"/>
    </location>
</feature>
<dbReference type="NCBIfam" id="TIGR02037">
    <property type="entry name" value="degP_htrA_DO"/>
    <property type="match status" value="1"/>
</dbReference>
<feature type="binding site" evidence="10">
    <location>
        <begin position="245"/>
        <end position="247"/>
    </location>
    <ligand>
        <name>substrate</name>
    </ligand>
</feature>
<evidence type="ECO:0000256" key="5">
    <source>
        <dbReference type="ARBA" id="ARBA00022737"/>
    </source>
</evidence>
<dbReference type="EMBL" id="BMZQ01000001">
    <property type="protein sequence ID" value="GHD08335.1"/>
    <property type="molecule type" value="Genomic_DNA"/>
</dbReference>
<dbReference type="InterPro" id="IPR009003">
    <property type="entry name" value="Peptidase_S1_PA"/>
</dbReference>
<dbReference type="Gene3D" id="2.40.10.120">
    <property type="match status" value="1"/>
</dbReference>
<keyword evidence="3" id="KW-0645">Protease</keyword>
<dbReference type="PRINTS" id="PR00834">
    <property type="entry name" value="PROTEASES2C"/>
</dbReference>
<dbReference type="InterPro" id="IPR001940">
    <property type="entry name" value="Peptidase_S1C"/>
</dbReference>
<evidence type="ECO:0000256" key="3">
    <source>
        <dbReference type="ARBA" id="ARBA00022670"/>
    </source>
</evidence>
<name>A0A8J3GKP1_9HYPH</name>
<dbReference type="Pfam" id="PF13180">
    <property type="entry name" value="PDZ_2"/>
    <property type="match status" value="1"/>
</dbReference>
<gene>
    <name evidence="14" type="ORF">GCM10016234_07760</name>
</gene>
<dbReference type="PROSITE" id="PS50106">
    <property type="entry name" value="PDZ"/>
    <property type="match status" value="2"/>
</dbReference>
<dbReference type="InterPro" id="IPR011782">
    <property type="entry name" value="Pept_S1C_Do"/>
</dbReference>
<reference evidence="14" key="2">
    <citation type="submission" date="2020-09" db="EMBL/GenBank/DDBJ databases">
        <authorList>
            <person name="Sun Q."/>
            <person name="Kim S."/>
        </authorList>
    </citation>
    <scope>NUCLEOTIDE SEQUENCE</scope>
    <source>
        <strain evidence="14">KCTC 42249</strain>
    </source>
</reference>
<dbReference type="InterPro" id="IPR041489">
    <property type="entry name" value="PDZ_6"/>
</dbReference>
<dbReference type="GO" id="GO:0004252">
    <property type="term" value="F:serine-type endopeptidase activity"/>
    <property type="evidence" value="ECO:0007669"/>
    <property type="project" value="InterPro"/>
</dbReference>
<proteinExistence type="inferred from homology"/>
<organism evidence="14 15">
    <name type="scientific">Tianweitania populi</name>
    <dbReference type="NCBI Taxonomy" id="1607949"/>
    <lineage>
        <taxon>Bacteria</taxon>
        <taxon>Pseudomonadati</taxon>
        <taxon>Pseudomonadota</taxon>
        <taxon>Alphaproteobacteria</taxon>
        <taxon>Hyphomicrobiales</taxon>
        <taxon>Phyllobacteriaceae</taxon>
        <taxon>Tianweitania</taxon>
    </lineage>
</organism>
<keyword evidence="7" id="KW-0378">Hydrolase</keyword>
<keyword evidence="4 12" id="KW-0732">Signal</keyword>
<keyword evidence="15" id="KW-1185">Reference proteome</keyword>
<feature type="domain" description="PDZ" evidence="13">
    <location>
        <begin position="389"/>
        <end position="491"/>
    </location>
</feature>
<evidence type="ECO:0000256" key="1">
    <source>
        <dbReference type="ARBA" id="ARBA00004418"/>
    </source>
</evidence>
<comment type="caution">
    <text evidence="14">The sequence shown here is derived from an EMBL/GenBank/DDBJ whole genome shotgun (WGS) entry which is preliminary data.</text>
</comment>
<dbReference type="SUPFAM" id="SSF50494">
    <property type="entry name" value="Trypsin-like serine proteases"/>
    <property type="match status" value="1"/>
</dbReference>
<evidence type="ECO:0000256" key="7">
    <source>
        <dbReference type="ARBA" id="ARBA00022801"/>
    </source>
</evidence>
<dbReference type="RefSeq" id="WP_189501776.1">
    <property type="nucleotide sequence ID" value="NZ_BMZQ01000001.1"/>
</dbReference>
<dbReference type="SUPFAM" id="SSF50156">
    <property type="entry name" value="PDZ domain-like"/>
    <property type="match status" value="2"/>
</dbReference>
<comment type="similarity">
    <text evidence="2">Belongs to the peptidase S1C family.</text>
</comment>
<dbReference type="SMART" id="SM00228">
    <property type="entry name" value="PDZ"/>
    <property type="match status" value="2"/>
</dbReference>
<evidence type="ECO:0000256" key="12">
    <source>
        <dbReference type="SAM" id="SignalP"/>
    </source>
</evidence>
<evidence type="ECO:0000256" key="11">
    <source>
        <dbReference type="SAM" id="MobiDB-lite"/>
    </source>
</evidence>
<reference evidence="14" key="1">
    <citation type="journal article" date="2014" name="Int. J. Syst. Evol. Microbiol.">
        <title>Complete genome sequence of Corynebacterium casei LMG S-19264T (=DSM 44701T), isolated from a smear-ripened cheese.</title>
        <authorList>
            <consortium name="US DOE Joint Genome Institute (JGI-PGF)"/>
            <person name="Walter F."/>
            <person name="Albersmeier A."/>
            <person name="Kalinowski J."/>
            <person name="Ruckert C."/>
        </authorList>
    </citation>
    <scope>NUCLEOTIDE SEQUENCE</scope>
    <source>
        <strain evidence="14">KCTC 42249</strain>
    </source>
</reference>
<dbReference type="InterPro" id="IPR001478">
    <property type="entry name" value="PDZ"/>
</dbReference>
<feature type="active site" description="Charge relay system" evidence="9">
    <location>
        <position position="247"/>
    </location>
</feature>
<dbReference type="GO" id="GO:0006508">
    <property type="term" value="P:proteolysis"/>
    <property type="evidence" value="ECO:0007669"/>
    <property type="project" value="UniProtKB-KW"/>
</dbReference>
<feature type="domain" description="PDZ" evidence="13">
    <location>
        <begin position="287"/>
        <end position="358"/>
    </location>
</feature>
<evidence type="ECO:0000256" key="4">
    <source>
        <dbReference type="ARBA" id="ARBA00022729"/>
    </source>
</evidence>
<dbReference type="Pfam" id="PF13365">
    <property type="entry name" value="Trypsin_2"/>
    <property type="match status" value="1"/>
</dbReference>
<feature type="active site" description="Charge relay system" evidence="9">
    <location>
        <position position="142"/>
    </location>
</feature>
<feature type="binding site" evidence="10">
    <location>
        <position position="172"/>
    </location>
    <ligand>
        <name>substrate</name>
    </ligand>
</feature>
<protein>
    <submittedName>
        <fullName evidence="14">Serine endoprotease DegQ</fullName>
    </submittedName>
</protein>
<evidence type="ECO:0000256" key="10">
    <source>
        <dbReference type="PIRSR" id="PIRSR611782-2"/>
    </source>
</evidence>
<evidence type="ECO:0000256" key="6">
    <source>
        <dbReference type="ARBA" id="ARBA00022764"/>
    </source>
</evidence>
<feature type="signal peptide" evidence="12">
    <location>
        <begin position="1"/>
        <end position="26"/>
    </location>
</feature>
<evidence type="ECO:0000256" key="9">
    <source>
        <dbReference type="PIRSR" id="PIRSR611782-1"/>
    </source>
</evidence>
<evidence type="ECO:0000259" key="13">
    <source>
        <dbReference type="PROSITE" id="PS50106"/>
    </source>
</evidence>
<accession>A0A8J3GKP1</accession>
<dbReference type="AlphaFoldDB" id="A0A8J3GKP1"/>
<keyword evidence="8" id="KW-0720">Serine protease</keyword>
<feature type="binding site" evidence="10">
    <location>
        <position position="142"/>
    </location>
    <ligand>
        <name>substrate</name>
    </ligand>
</feature>
<dbReference type="Gene3D" id="2.30.42.10">
    <property type="match status" value="2"/>
</dbReference>
<keyword evidence="6" id="KW-0574">Periplasm</keyword>
<dbReference type="PANTHER" id="PTHR22939">
    <property type="entry name" value="SERINE PROTEASE FAMILY S1C HTRA-RELATED"/>
    <property type="match status" value="1"/>
</dbReference>
<dbReference type="PANTHER" id="PTHR22939:SF129">
    <property type="entry name" value="SERINE PROTEASE HTRA2, MITOCHONDRIAL"/>
    <property type="match status" value="1"/>
</dbReference>
<sequence length="500" mass="52256">MDFKPRSVLVVSALMAGLGLSSLALAQEEQTGFRSLLGDLIGGGEQAEKPAPAPETAPSEPQRRVPFGRDEIQLSYAPLVQRTAPAVVNVYASRQARGVPSPFAGDPFFEQFFGRQLPPRAQSALGSGVIVDADGLIVTNNHVIKDADEIKVALADGREFESKILLKDESLDLAVLKIEGAEAFPTISVGNSEALEVGDLVLAIGNPFGVGQTTTSGIVSALARTHIGVSDFGFFVQTDAAINPGNSGGALIDMRGNLIGINTAIYSRSGGSIGIGFAIPSNIVKAVVASAKAGNDYFERPFIGATFDPVTAAVAEALGMPRPVGALVSNVYDDGPADKAGLRPGDVVVAMNGASIDSPDGLGYRLATLDIGAQATVNVLRSGKEVTVSVTLERAPESEAGEVDIKGDSPLSGAKIAELSPRLAQRLNLPITSTGVIILDVAQRSPAAQVGFRRNDIVRELNGEPVTKAADLVALTEEGGSRWRITIERDGRLIQQTLRY</sequence>